<gene>
    <name evidence="1" type="ORF">MM171A02068_0004</name>
    <name evidence="2" type="ORF">MM171B02023_0002</name>
</gene>
<proteinExistence type="predicted"/>
<evidence type="ECO:0000313" key="1">
    <source>
        <dbReference type="EMBL" id="QJA98260.1"/>
    </source>
</evidence>
<evidence type="ECO:0000313" key="2">
    <source>
        <dbReference type="EMBL" id="QJB01769.1"/>
    </source>
</evidence>
<organism evidence="2">
    <name type="scientific">viral metagenome</name>
    <dbReference type="NCBI Taxonomy" id="1070528"/>
    <lineage>
        <taxon>unclassified sequences</taxon>
        <taxon>metagenomes</taxon>
        <taxon>organismal metagenomes</taxon>
    </lineage>
</organism>
<reference evidence="2" key="1">
    <citation type="submission" date="2020-03" db="EMBL/GenBank/DDBJ databases">
        <title>The deep terrestrial virosphere.</title>
        <authorList>
            <person name="Holmfeldt K."/>
            <person name="Nilsson E."/>
            <person name="Simone D."/>
            <person name="Lopez-Fernandez M."/>
            <person name="Wu X."/>
            <person name="de Brujin I."/>
            <person name="Lundin D."/>
            <person name="Andersson A."/>
            <person name="Bertilsson S."/>
            <person name="Dopson M."/>
        </authorList>
    </citation>
    <scope>NUCLEOTIDE SEQUENCE</scope>
    <source>
        <strain evidence="1">MM171A02068</strain>
        <strain evidence="2">MM171B02023</strain>
    </source>
</reference>
<protein>
    <submittedName>
        <fullName evidence="2">Uncharacterized protein</fullName>
    </submittedName>
</protein>
<dbReference type="AlphaFoldDB" id="A0A6M3M9Z5"/>
<accession>A0A6M3M9Z5</accession>
<name>A0A6M3M9Z5_9ZZZZ</name>
<dbReference type="EMBL" id="MT143732">
    <property type="protein sequence ID" value="QJB01769.1"/>
    <property type="molecule type" value="Genomic_DNA"/>
</dbReference>
<dbReference type="EMBL" id="MT143566">
    <property type="protein sequence ID" value="QJA98260.1"/>
    <property type="molecule type" value="Genomic_DNA"/>
</dbReference>
<sequence length="117" mass="12218">MSVIVSSSKTTVGGKWGQPKQVTLDTNGIAVLSGAGYYQIGTFGGAASDDLVQITGLNVGDEIILEAADDAHTVVVKDNANLNLTGIDFSLNTVRDKIMLLCIAVGICDELMRSSND</sequence>